<evidence type="ECO:0000256" key="3">
    <source>
        <dbReference type="ARBA" id="ARBA00022630"/>
    </source>
</evidence>
<organism evidence="11 13">
    <name type="scientific">Lysinibacillus sphaericus</name>
    <name type="common">Bacillus sphaericus</name>
    <dbReference type="NCBI Taxonomy" id="1421"/>
    <lineage>
        <taxon>Bacteria</taxon>
        <taxon>Bacillati</taxon>
        <taxon>Bacillota</taxon>
        <taxon>Bacilli</taxon>
        <taxon>Bacillales</taxon>
        <taxon>Bacillaceae</taxon>
        <taxon>Lysinibacillus</taxon>
    </lineage>
</organism>
<evidence type="ECO:0000256" key="7">
    <source>
        <dbReference type="ARBA" id="ARBA00023062"/>
    </source>
</evidence>
<evidence type="ECO:0000313" key="12">
    <source>
        <dbReference type="EMBL" id="SUV19525.1"/>
    </source>
</evidence>
<comment type="pathway">
    <text evidence="1">Amino-acid degradation; L-proline degradation into L-glutamate; L-glutamate from L-proline: step 1/2.</text>
</comment>
<accession>A0A2S0JVF9</accession>
<evidence type="ECO:0000313" key="14">
    <source>
        <dbReference type="Proteomes" id="UP000255295"/>
    </source>
</evidence>
<dbReference type="InterPro" id="IPR002872">
    <property type="entry name" value="Proline_DH_dom"/>
</dbReference>
<proteinExistence type="predicted"/>
<dbReference type="PANTHER" id="PTHR13914:SF0">
    <property type="entry name" value="PROLINE DEHYDROGENASE 1, MITOCHONDRIAL"/>
    <property type="match status" value="1"/>
</dbReference>
<evidence type="ECO:0000256" key="5">
    <source>
        <dbReference type="ARBA" id="ARBA00022827"/>
    </source>
</evidence>
<dbReference type="EC" id="1.5.5.2" evidence="2"/>
<evidence type="ECO:0000313" key="11">
    <source>
        <dbReference type="EMBL" id="AVK95120.1"/>
    </source>
</evidence>
<dbReference type="GO" id="GO:0000166">
    <property type="term" value="F:nucleotide binding"/>
    <property type="evidence" value="ECO:0007669"/>
    <property type="project" value="UniProtKB-KW"/>
</dbReference>
<name>A0A2S0JVF9_LYSSH</name>
<dbReference type="GO" id="GO:0004657">
    <property type="term" value="F:proline dehydrogenase activity"/>
    <property type="evidence" value="ECO:0007669"/>
    <property type="project" value="UniProtKB-EC"/>
</dbReference>
<feature type="binding site" evidence="9">
    <location>
        <position position="169"/>
    </location>
    <ligand>
        <name>FAD</name>
        <dbReference type="ChEBI" id="CHEBI:57692"/>
    </ligand>
</feature>
<reference evidence="12 14" key="2">
    <citation type="submission" date="2018-06" db="EMBL/GenBank/DDBJ databases">
        <authorList>
            <consortium name="Pathogen Informatics"/>
            <person name="Doyle S."/>
        </authorList>
    </citation>
    <scope>NUCLEOTIDE SEQUENCE [LARGE SCALE GENOMIC DNA]</scope>
    <source>
        <strain evidence="12 14">NCTC10338</strain>
    </source>
</reference>
<dbReference type="Gene3D" id="3.20.20.220">
    <property type="match status" value="1"/>
</dbReference>
<feature type="binding site" evidence="9">
    <location>
        <begin position="193"/>
        <end position="195"/>
    </location>
    <ligand>
        <name>FAD</name>
        <dbReference type="ChEBI" id="CHEBI:57692"/>
    </ligand>
</feature>
<evidence type="ECO:0000256" key="9">
    <source>
        <dbReference type="PIRSR" id="PIRSR000196-2"/>
    </source>
</evidence>
<dbReference type="SUPFAM" id="SSF51730">
    <property type="entry name" value="FAD-linked oxidoreductase"/>
    <property type="match status" value="1"/>
</dbReference>
<dbReference type="PIRSF" id="PIRSF000196">
    <property type="entry name" value="Pro_dehydrog"/>
    <property type="match status" value="1"/>
</dbReference>
<evidence type="ECO:0000256" key="4">
    <source>
        <dbReference type="ARBA" id="ARBA00022741"/>
    </source>
</evidence>
<reference evidence="11 13" key="1">
    <citation type="submission" date="2017-03" db="EMBL/GenBank/DDBJ databases">
        <title>The whole genome sequencing and assembly of Lysinibacillus sphaericus DSM 28T strain.</title>
        <authorList>
            <person name="Lee Y.-J."/>
            <person name="Yi H."/>
            <person name="Bahn Y.-S."/>
            <person name="Kim J.F."/>
            <person name="Lee D.-W."/>
        </authorList>
    </citation>
    <scope>NUCLEOTIDE SEQUENCE [LARGE SCALE GENOMIC DNA]</scope>
    <source>
        <strain evidence="11 13">DSM 28</strain>
    </source>
</reference>
<keyword evidence="5 9" id="KW-0274">FAD</keyword>
<dbReference type="EMBL" id="CP019980">
    <property type="protein sequence ID" value="AVK95120.1"/>
    <property type="molecule type" value="Genomic_DNA"/>
</dbReference>
<dbReference type="GeneID" id="48274918"/>
<evidence type="ECO:0000256" key="8">
    <source>
        <dbReference type="ARBA" id="ARBA00048779"/>
    </source>
</evidence>
<evidence type="ECO:0000313" key="13">
    <source>
        <dbReference type="Proteomes" id="UP000238825"/>
    </source>
</evidence>
<dbReference type="GO" id="GO:0010133">
    <property type="term" value="P:L-proline catabolic process to L-glutamate"/>
    <property type="evidence" value="ECO:0007669"/>
    <property type="project" value="UniProtKB-UniPathway"/>
</dbReference>
<dbReference type="AlphaFoldDB" id="A0A2S0JVF9"/>
<dbReference type="RefSeq" id="WP_024360823.1">
    <property type="nucleotide sequence ID" value="NZ_BJNS01000073.1"/>
</dbReference>
<feature type="binding site" evidence="9">
    <location>
        <position position="141"/>
    </location>
    <ligand>
        <name>FAD</name>
        <dbReference type="ChEBI" id="CHEBI:57692"/>
    </ligand>
</feature>
<evidence type="ECO:0000259" key="10">
    <source>
        <dbReference type="Pfam" id="PF01619"/>
    </source>
</evidence>
<comment type="cofactor">
    <cofactor evidence="9">
        <name>FAD</name>
        <dbReference type="ChEBI" id="CHEBI:57692"/>
    </cofactor>
    <text evidence="9">Binds 1 FAD per subunit.</text>
</comment>
<keyword evidence="7" id="KW-0642">Proline metabolism</keyword>
<keyword evidence="3" id="KW-0285">Flavoprotein</keyword>
<dbReference type="InterPro" id="IPR029041">
    <property type="entry name" value="FAD-linked_oxidoreductase-like"/>
</dbReference>
<feature type="binding site" evidence="9">
    <location>
        <begin position="232"/>
        <end position="233"/>
    </location>
    <ligand>
        <name>FAD</name>
        <dbReference type="ChEBI" id="CHEBI:57692"/>
    </ligand>
</feature>
<dbReference type="InterPro" id="IPR008219">
    <property type="entry name" value="PRODH_bac_arc"/>
</dbReference>
<protein>
    <recommendedName>
        <fullName evidence="2">proline dehydrogenase</fullName>
        <ecNumber evidence="2">1.5.5.2</ecNumber>
    </recommendedName>
</protein>
<keyword evidence="4 9" id="KW-0547">Nucleotide-binding</keyword>
<gene>
    <name evidence="12" type="primary">fadM_1</name>
    <name evidence="11" type="ORF">LS41612_01820</name>
    <name evidence="12" type="ORF">NCTC10338_04435</name>
</gene>
<dbReference type="InterPro" id="IPR015659">
    <property type="entry name" value="Proline_oxidase"/>
</dbReference>
<evidence type="ECO:0000256" key="1">
    <source>
        <dbReference type="ARBA" id="ARBA00004739"/>
    </source>
</evidence>
<feature type="domain" description="Proline dehydrogenase" evidence="10">
    <location>
        <begin position="54"/>
        <end position="299"/>
    </location>
</feature>
<keyword evidence="6 12" id="KW-0560">Oxidoreductase</keyword>
<dbReference type="Proteomes" id="UP000255295">
    <property type="component" value="Unassembled WGS sequence"/>
</dbReference>
<sequence>MKKPQELVMEALKSAARNNQMKDAFQQSKELYPLLLKAAKRYVAGEVRADAIAVAENLLAKDYQVSLEFIGENTVHLEECQKAVKEFMTLIDEMGTLSLKQTVSFDLSHIGLSIDKEIAYKHLLQLVQHANTHGIILMVSMEESSKTDAILDIYKKITAQYDNIGITVQAHLYRTEMDLQELVQYPGKIRIVKGAFQEPSTMAMERSEALNRRYLQFIDQLIKWNHPFSIATHDEALIQEMEQRHYFHQSNVEIEMLYGIRPDLIRSLQRKGYNCKVYLPYGQEWYLYLCHRLAENPENLYLAVTDMLSTSLLDSNQGY</sequence>
<dbReference type="EMBL" id="UFSZ01000001">
    <property type="protein sequence ID" value="SUV19525.1"/>
    <property type="molecule type" value="Genomic_DNA"/>
</dbReference>
<dbReference type="PANTHER" id="PTHR13914">
    <property type="entry name" value="PROLINE OXIDASE"/>
    <property type="match status" value="1"/>
</dbReference>
<comment type="catalytic activity">
    <reaction evidence="8">
        <text>L-proline + a quinone = (S)-1-pyrroline-5-carboxylate + a quinol + H(+)</text>
        <dbReference type="Rhea" id="RHEA:23784"/>
        <dbReference type="ChEBI" id="CHEBI:15378"/>
        <dbReference type="ChEBI" id="CHEBI:17388"/>
        <dbReference type="ChEBI" id="CHEBI:24646"/>
        <dbReference type="ChEBI" id="CHEBI:60039"/>
        <dbReference type="ChEBI" id="CHEBI:132124"/>
        <dbReference type="EC" id="1.5.5.2"/>
    </reaction>
</comment>
<evidence type="ECO:0000256" key="2">
    <source>
        <dbReference type="ARBA" id="ARBA00012695"/>
    </source>
</evidence>
<evidence type="ECO:0000256" key="6">
    <source>
        <dbReference type="ARBA" id="ARBA00023002"/>
    </source>
</evidence>
<dbReference type="Pfam" id="PF01619">
    <property type="entry name" value="Pro_dh"/>
    <property type="match status" value="1"/>
</dbReference>
<dbReference type="Proteomes" id="UP000238825">
    <property type="component" value="Chromosome"/>
</dbReference>
<dbReference type="UniPathway" id="UPA00261">
    <property type="reaction ID" value="UER00373"/>
</dbReference>